<evidence type="ECO:0000256" key="1">
    <source>
        <dbReference type="ARBA" id="ARBA00004141"/>
    </source>
</evidence>
<gene>
    <name evidence="6" type="ORF">ERX55_06525</name>
</gene>
<feature type="transmembrane region" description="Helical" evidence="5">
    <location>
        <begin position="61"/>
        <end position="83"/>
    </location>
</feature>
<dbReference type="Proteomes" id="UP000294843">
    <property type="component" value="Unassembled WGS sequence"/>
</dbReference>
<accession>A0A4R6C022</accession>
<dbReference type="PANTHER" id="PTHR33514">
    <property type="entry name" value="PROTEIN ABCI12, CHLOROPLASTIC"/>
    <property type="match status" value="1"/>
</dbReference>
<evidence type="ECO:0000313" key="7">
    <source>
        <dbReference type="Proteomes" id="UP000294843"/>
    </source>
</evidence>
<keyword evidence="4 5" id="KW-0472">Membrane</keyword>
<dbReference type="InterPro" id="IPR003339">
    <property type="entry name" value="ABC/ECF_trnsptr_transmembrane"/>
</dbReference>
<dbReference type="GO" id="GO:0005886">
    <property type="term" value="C:plasma membrane"/>
    <property type="evidence" value="ECO:0007669"/>
    <property type="project" value="UniProtKB-ARBA"/>
</dbReference>
<proteinExistence type="predicted"/>
<sequence length="263" mass="30506">MYEQFKTRMTVMDHVNILTKMAAGVLLFFLVIFIHRFDVMLYMTLLMFIFMLLFSGTRLKLVLAIFSVIALFSLTSSLFMIFYGDGLGTLFKWGMIHITTESLFRGLHLSLRTLTVSCLGLTIAFTTQIVMIFYSLMQHLKVRPKYAYAFMAAIRMVPLMIESFFQLRNSLKMRYQMIDPGQYRGVRRLKHLLIPLMSQNIRKAHRLAVAMEKKGFKDGPRTYYYRVPFSFYDVVFIILMTAVVVAAFLLAATLPITGLEDVR</sequence>
<feature type="transmembrane region" description="Helical" evidence="5">
    <location>
        <begin position="114"/>
        <end position="134"/>
    </location>
</feature>
<feature type="transmembrane region" description="Helical" evidence="5">
    <location>
        <begin position="234"/>
        <end position="256"/>
    </location>
</feature>
<dbReference type="PANTHER" id="PTHR33514:SF1">
    <property type="entry name" value="ABC TRANSPORTER PERMEASE"/>
    <property type="match status" value="1"/>
</dbReference>
<name>A0A4R6C022_9STAP</name>
<protein>
    <submittedName>
        <fullName evidence="6">Energy-coupling factor transporter transmembrane protein EcfT</fullName>
    </submittedName>
</protein>
<keyword evidence="3 5" id="KW-1133">Transmembrane helix</keyword>
<evidence type="ECO:0000256" key="5">
    <source>
        <dbReference type="SAM" id="Phobius"/>
    </source>
</evidence>
<evidence type="ECO:0000313" key="6">
    <source>
        <dbReference type="EMBL" id="TDM14224.1"/>
    </source>
</evidence>
<organism evidence="6 7">
    <name type="scientific">Macrococcus bovicus</name>
    <dbReference type="NCBI Taxonomy" id="69968"/>
    <lineage>
        <taxon>Bacteria</taxon>
        <taxon>Bacillati</taxon>
        <taxon>Bacillota</taxon>
        <taxon>Bacilli</taxon>
        <taxon>Bacillales</taxon>
        <taxon>Staphylococcaceae</taxon>
        <taxon>Macrococcus</taxon>
    </lineage>
</organism>
<feature type="transmembrane region" description="Helical" evidence="5">
    <location>
        <begin position="15"/>
        <end position="33"/>
    </location>
</feature>
<dbReference type="EMBL" id="SCWF01000005">
    <property type="protein sequence ID" value="TDM14224.1"/>
    <property type="molecule type" value="Genomic_DNA"/>
</dbReference>
<evidence type="ECO:0000256" key="3">
    <source>
        <dbReference type="ARBA" id="ARBA00022989"/>
    </source>
</evidence>
<dbReference type="AlphaFoldDB" id="A0A4R6C022"/>
<comment type="caution">
    <text evidence="6">The sequence shown here is derived from an EMBL/GenBank/DDBJ whole genome shotgun (WGS) entry which is preliminary data.</text>
</comment>
<dbReference type="RefSeq" id="WP_133451764.1">
    <property type="nucleotide sequence ID" value="NZ_SCWF01000005.1"/>
</dbReference>
<dbReference type="OrthoDB" id="92887at2"/>
<reference evidence="6 7" key="1">
    <citation type="submission" date="2019-01" db="EMBL/GenBank/DDBJ databases">
        <title>Draft genome sequences of the type strains of six Macrococcus species.</title>
        <authorList>
            <person name="Mazhar S."/>
            <person name="Altermann E."/>
            <person name="Hill C."/>
            <person name="Mcauliffe O."/>
        </authorList>
    </citation>
    <scope>NUCLEOTIDE SEQUENCE [LARGE SCALE GENOMIC DNA]</scope>
    <source>
        <strain evidence="6 7">ATCC 51825</strain>
    </source>
</reference>
<feature type="transmembrane region" description="Helical" evidence="5">
    <location>
        <begin position="39"/>
        <end position="54"/>
    </location>
</feature>
<evidence type="ECO:0000256" key="2">
    <source>
        <dbReference type="ARBA" id="ARBA00022692"/>
    </source>
</evidence>
<evidence type="ECO:0000256" key="4">
    <source>
        <dbReference type="ARBA" id="ARBA00023136"/>
    </source>
</evidence>
<keyword evidence="2 5" id="KW-0812">Transmembrane</keyword>
<comment type="subcellular location">
    <subcellularLocation>
        <location evidence="1">Membrane</location>
        <topology evidence="1">Multi-pass membrane protein</topology>
    </subcellularLocation>
</comment>
<dbReference type="Pfam" id="PF02361">
    <property type="entry name" value="CbiQ"/>
    <property type="match status" value="1"/>
</dbReference>
<keyword evidence="7" id="KW-1185">Reference proteome</keyword>
<dbReference type="CDD" id="cd16914">
    <property type="entry name" value="EcfT"/>
    <property type="match status" value="1"/>
</dbReference>